<dbReference type="InterPro" id="IPR005234">
    <property type="entry name" value="ScpB_csome_segregation"/>
</dbReference>
<evidence type="ECO:0000256" key="1">
    <source>
        <dbReference type="ARBA" id="ARBA00022490"/>
    </source>
</evidence>
<dbReference type="PANTHER" id="PTHR34298">
    <property type="entry name" value="SEGREGATION AND CONDENSATION PROTEIN B"/>
    <property type="match status" value="1"/>
</dbReference>
<proteinExistence type="predicted"/>
<name>A0A6J7M5M7_9ZZZZ</name>
<evidence type="ECO:0000313" key="8">
    <source>
        <dbReference type="EMBL" id="CAB5040880.1"/>
    </source>
</evidence>
<sequence>MQDESRRALEAIIMVADHPADPAVLAQLVELSPAAVEEILVQVAESYEQENRGFRLVKVAGGWRYQSHEDCSAYVEQFVLTGQTARLSAAALETLAIVAYKQPTSRAQVAAIRGVNVDGVMRTLQQRGYIDETGRDVGPGQASLFGTTALFLERLGLNSLDELPSLGDLIPGADVVELLEQSLIGLPELAPELDESEPESEPEPEPEPEPELELVPELVAEQDQQDGLTQAEQTEPTDSETD</sequence>
<dbReference type="SUPFAM" id="SSF46785">
    <property type="entry name" value="Winged helix' DNA-binding domain"/>
    <property type="match status" value="2"/>
</dbReference>
<dbReference type="AlphaFoldDB" id="A0A6J7M5M7"/>
<evidence type="ECO:0000256" key="5">
    <source>
        <dbReference type="SAM" id="MobiDB-lite"/>
    </source>
</evidence>
<dbReference type="EMBL" id="CAFBPW010000304">
    <property type="protein sequence ID" value="CAB5040880.1"/>
    <property type="molecule type" value="Genomic_DNA"/>
</dbReference>
<protein>
    <submittedName>
        <fullName evidence="7">Unannotated protein</fullName>
    </submittedName>
</protein>
<reference evidence="7" key="1">
    <citation type="submission" date="2020-05" db="EMBL/GenBank/DDBJ databases">
        <authorList>
            <person name="Chiriac C."/>
            <person name="Salcher M."/>
            <person name="Ghai R."/>
            <person name="Kavagutti S V."/>
        </authorList>
    </citation>
    <scope>NUCLEOTIDE SEQUENCE</scope>
</reference>
<gene>
    <name evidence="6" type="ORF">UFOPK2582_01769</name>
    <name evidence="7" type="ORF">UFOPK3914_00610</name>
    <name evidence="8" type="ORF">UFOPK4173_01889</name>
</gene>
<feature type="region of interest" description="Disordered" evidence="5">
    <location>
        <begin position="190"/>
        <end position="242"/>
    </location>
</feature>
<evidence type="ECO:0000313" key="7">
    <source>
        <dbReference type="EMBL" id="CAB4973799.1"/>
    </source>
</evidence>
<evidence type="ECO:0000256" key="3">
    <source>
        <dbReference type="ARBA" id="ARBA00022829"/>
    </source>
</evidence>
<evidence type="ECO:0000313" key="6">
    <source>
        <dbReference type="EMBL" id="CAB4717948.1"/>
    </source>
</evidence>
<dbReference type="Pfam" id="PF04079">
    <property type="entry name" value="SMC_ScpB"/>
    <property type="match status" value="1"/>
</dbReference>
<dbReference type="InterPro" id="IPR036390">
    <property type="entry name" value="WH_DNA-bd_sf"/>
</dbReference>
<accession>A0A6J7M5M7</accession>
<organism evidence="7">
    <name type="scientific">freshwater metagenome</name>
    <dbReference type="NCBI Taxonomy" id="449393"/>
    <lineage>
        <taxon>unclassified sequences</taxon>
        <taxon>metagenomes</taxon>
        <taxon>ecological metagenomes</taxon>
    </lineage>
</organism>
<keyword evidence="4" id="KW-0131">Cell cycle</keyword>
<dbReference type="InterPro" id="IPR036388">
    <property type="entry name" value="WH-like_DNA-bd_sf"/>
</dbReference>
<dbReference type="GO" id="GO:0051301">
    <property type="term" value="P:cell division"/>
    <property type="evidence" value="ECO:0007669"/>
    <property type="project" value="UniProtKB-KW"/>
</dbReference>
<dbReference type="EMBL" id="CAFBOG010000039">
    <property type="protein sequence ID" value="CAB4973799.1"/>
    <property type="molecule type" value="Genomic_DNA"/>
</dbReference>
<keyword evidence="2" id="KW-0132">Cell division</keyword>
<dbReference type="GO" id="GO:0051304">
    <property type="term" value="P:chromosome separation"/>
    <property type="evidence" value="ECO:0007669"/>
    <property type="project" value="InterPro"/>
</dbReference>
<keyword evidence="3" id="KW-0159">Chromosome partition</keyword>
<dbReference type="PANTHER" id="PTHR34298:SF2">
    <property type="entry name" value="SEGREGATION AND CONDENSATION PROTEIN B"/>
    <property type="match status" value="1"/>
</dbReference>
<dbReference type="EMBL" id="CAEZXS010000305">
    <property type="protein sequence ID" value="CAB4717948.1"/>
    <property type="molecule type" value="Genomic_DNA"/>
</dbReference>
<feature type="compositionally biased region" description="Polar residues" evidence="5">
    <location>
        <begin position="225"/>
        <end position="234"/>
    </location>
</feature>
<evidence type="ECO:0000256" key="2">
    <source>
        <dbReference type="ARBA" id="ARBA00022618"/>
    </source>
</evidence>
<feature type="compositionally biased region" description="Acidic residues" evidence="5">
    <location>
        <begin position="191"/>
        <end position="214"/>
    </location>
</feature>
<keyword evidence="1" id="KW-0963">Cytoplasm</keyword>
<dbReference type="NCBIfam" id="TIGR00281">
    <property type="entry name" value="SMC-Scp complex subunit ScpB"/>
    <property type="match status" value="1"/>
</dbReference>
<evidence type="ECO:0000256" key="4">
    <source>
        <dbReference type="ARBA" id="ARBA00023306"/>
    </source>
</evidence>
<dbReference type="Gene3D" id="1.10.10.10">
    <property type="entry name" value="Winged helix-like DNA-binding domain superfamily/Winged helix DNA-binding domain"/>
    <property type="match status" value="2"/>
</dbReference>